<dbReference type="AlphaFoldDB" id="A0A409WKV7"/>
<dbReference type="Proteomes" id="UP000284842">
    <property type="component" value="Unassembled WGS sequence"/>
</dbReference>
<keyword evidence="3" id="KW-1185">Reference proteome</keyword>
<dbReference type="EMBL" id="NHTK01005431">
    <property type="protein sequence ID" value="PPQ79158.1"/>
    <property type="molecule type" value="Genomic_DNA"/>
</dbReference>
<sequence length="241" mass="26715">MYRLYWSYRTFVPRNLYTFDDVDPVTAASMSMHCNVSSESPAAVTLSADEAIEDEPLSSGSESPCASPDLSEGSSEGHRVDSLPRVSPGLTEDTLEGCESSCVSYASTEGIPENRPLIRDRKNACVKGGTIFWFEIESEEPVNHPPEELTPEVCDRDIFLNWVASVAKYQVWRWCDHDSDGSDGCWKAMRWGELGREDKECLSALPTSDSLYFVITSTGLPSIVKQGTWLRSYINATGCTL</sequence>
<gene>
    <name evidence="2" type="ORF">CVT24_012849</name>
</gene>
<name>A0A409WKV7_9AGAR</name>
<dbReference type="OrthoDB" id="2693109at2759"/>
<organism evidence="2 3">
    <name type="scientific">Panaeolus cyanescens</name>
    <dbReference type="NCBI Taxonomy" id="181874"/>
    <lineage>
        <taxon>Eukaryota</taxon>
        <taxon>Fungi</taxon>
        <taxon>Dikarya</taxon>
        <taxon>Basidiomycota</taxon>
        <taxon>Agaricomycotina</taxon>
        <taxon>Agaricomycetes</taxon>
        <taxon>Agaricomycetidae</taxon>
        <taxon>Agaricales</taxon>
        <taxon>Agaricineae</taxon>
        <taxon>Galeropsidaceae</taxon>
        <taxon>Panaeolus</taxon>
    </lineage>
</organism>
<accession>A0A409WKV7</accession>
<evidence type="ECO:0000313" key="2">
    <source>
        <dbReference type="EMBL" id="PPQ79158.1"/>
    </source>
</evidence>
<feature type="region of interest" description="Disordered" evidence="1">
    <location>
        <begin position="54"/>
        <end position="92"/>
    </location>
</feature>
<proteinExistence type="predicted"/>
<evidence type="ECO:0000256" key="1">
    <source>
        <dbReference type="SAM" id="MobiDB-lite"/>
    </source>
</evidence>
<protein>
    <submittedName>
        <fullName evidence="2">Uncharacterized protein</fullName>
    </submittedName>
</protein>
<reference evidence="2 3" key="1">
    <citation type="journal article" date="2018" name="Evol. Lett.">
        <title>Horizontal gene cluster transfer increased hallucinogenic mushroom diversity.</title>
        <authorList>
            <person name="Reynolds H.T."/>
            <person name="Vijayakumar V."/>
            <person name="Gluck-Thaler E."/>
            <person name="Korotkin H.B."/>
            <person name="Matheny P.B."/>
            <person name="Slot J.C."/>
        </authorList>
    </citation>
    <scope>NUCLEOTIDE SEQUENCE [LARGE SCALE GENOMIC DNA]</scope>
    <source>
        <strain evidence="2 3">2629</strain>
    </source>
</reference>
<dbReference type="InParanoid" id="A0A409WKV7"/>
<comment type="caution">
    <text evidence="2">The sequence shown here is derived from an EMBL/GenBank/DDBJ whole genome shotgun (WGS) entry which is preliminary data.</text>
</comment>
<evidence type="ECO:0000313" key="3">
    <source>
        <dbReference type="Proteomes" id="UP000284842"/>
    </source>
</evidence>